<dbReference type="Proteomes" id="UP000836788">
    <property type="component" value="Chromosome 16"/>
</dbReference>
<reference evidence="3" key="1">
    <citation type="submission" date="2022-02" db="EMBL/GenBank/DDBJ databases">
        <authorList>
            <person name="Giguere J D."/>
        </authorList>
    </citation>
    <scope>NUCLEOTIDE SEQUENCE</scope>
    <source>
        <strain evidence="3">CCAP 1055/1</strain>
    </source>
</reference>
<gene>
    <name evidence="3" type="ORF">PTTT1_LOCUS19089</name>
</gene>
<evidence type="ECO:0000256" key="2">
    <source>
        <dbReference type="SAM" id="SignalP"/>
    </source>
</evidence>
<feature type="compositionally biased region" description="Low complexity" evidence="1">
    <location>
        <begin position="59"/>
        <end position="70"/>
    </location>
</feature>
<name>A0A8J9SKI1_PHATR</name>
<dbReference type="InterPro" id="IPR016181">
    <property type="entry name" value="Acyl_CoA_acyltransferase"/>
</dbReference>
<evidence type="ECO:0000313" key="3">
    <source>
        <dbReference type="EMBL" id="CAG9282270.1"/>
    </source>
</evidence>
<dbReference type="AlphaFoldDB" id="A0A8J9SKI1"/>
<dbReference type="EMBL" id="OU594957">
    <property type="protein sequence ID" value="CAG9282270.1"/>
    <property type="molecule type" value="Genomic_DNA"/>
</dbReference>
<evidence type="ECO:0000256" key="1">
    <source>
        <dbReference type="SAM" id="MobiDB-lite"/>
    </source>
</evidence>
<dbReference type="SUPFAM" id="SSF55729">
    <property type="entry name" value="Acyl-CoA N-acyltransferases (Nat)"/>
    <property type="match status" value="1"/>
</dbReference>
<sequence length="285" mass="30980">MSRRPTTAVSLFCLWSSSSICCTHAFGPIPGPSVPSAYPSPPPHGLDGPVYRGSRALRSSTSPTSTGSSSTTADILWQRFWGYALGDVFPRPAPEAPAPAPTFARPYRPKVTFLDDSAIASSLSTAPTIRWTTTHDSTAYRYHSPSDYALALAGDKTIGQRSKFLQRLLANEFAQTHVLCAHSPLDTVATSFANDVTSTRAFAAYTLHDGVTTGSDQAWVQIVYLDQAHRDILLHTVSECARQHGVDTVRWTVDRRNQKGLLFSHSVGAQVIDTAGDRHILQLLL</sequence>
<organism evidence="3">
    <name type="scientific">Phaeodactylum tricornutum</name>
    <name type="common">Diatom</name>
    <dbReference type="NCBI Taxonomy" id="2850"/>
    <lineage>
        <taxon>Eukaryota</taxon>
        <taxon>Sar</taxon>
        <taxon>Stramenopiles</taxon>
        <taxon>Ochrophyta</taxon>
        <taxon>Bacillariophyta</taxon>
        <taxon>Bacillariophyceae</taxon>
        <taxon>Bacillariophycidae</taxon>
        <taxon>Naviculales</taxon>
        <taxon>Phaeodactylaceae</taxon>
        <taxon>Phaeodactylum</taxon>
    </lineage>
</organism>
<proteinExistence type="predicted"/>
<evidence type="ECO:0008006" key="4">
    <source>
        <dbReference type="Google" id="ProtNLM"/>
    </source>
</evidence>
<accession>A0A8J9SKI1</accession>
<feature type="chain" id="PRO_5035422226" description="N-acetyltransferase domain-containing protein" evidence="2">
    <location>
        <begin position="26"/>
        <end position="285"/>
    </location>
</feature>
<feature type="signal peptide" evidence="2">
    <location>
        <begin position="1"/>
        <end position="25"/>
    </location>
</feature>
<protein>
    <recommendedName>
        <fullName evidence="4">N-acetyltransferase domain-containing protein</fullName>
    </recommendedName>
</protein>
<feature type="region of interest" description="Disordered" evidence="1">
    <location>
        <begin position="37"/>
        <end position="70"/>
    </location>
</feature>
<keyword evidence="2" id="KW-0732">Signal</keyword>